<evidence type="ECO:0000256" key="1">
    <source>
        <dbReference type="SAM" id="Phobius"/>
    </source>
</evidence>
<keyword evidence="3" id="KW-1185">Reference proteome</keyword>
<comment type="caution">
    <text evidence="2">The sequence shown here is derived from an EMBL/GenBank/DDBJ whole genome shotgun (WGS) entry which is preliminary data.</text>
</comment>
<reference evidence="2" key="2">
    <citation type="submission" date="2023-04" db="EMBL/GenBank/DDBJ databases">
        <authorList>
            <person name="Bu L."/>
            <person name="Lu L."/>
            <person name="Laidemitt M.R."/>
            <person name="Zhang S.M."/>
            <person name="Mutuku M."/>
            <person name="Mkoji G."/>
            <person name="Steinauer M."/>
            <person name="Loker E.S."/>
        </authorList>
    </citation>
    <scope>NUCLEOTIDE SEQUENCE</scope>
    <source>
        <strain evidence="2">KasaAsao</strain>
        <tissue evidence="2">Whole Snail</tissue>
    </source>
</reference>
<dbReference type="EMBL" id="JASAOG010000004">
    <property type="protein sequence ID" value="KAK0068923.1"/>
    <property type="molecule type" value="Genomic_DNA"/>
</dbReference>
<dbReference type="Proteomes" id="UP001233172">
    <property type="component" value="Unassembled WGS sequence"/>
</dbReference>
<protein>
    <recommendedName>
        <fullName evidence="4">G-protein coupled receptors family 1 profile domain-containing protein</fullName>
    </recommendedName>
</protein>
<reference evidence="2" key="1">
    <citation type="journal article" date="2023" name="PLoS Negl. Trop. Dis.">
        <title>A genome sequence for Biomphalaria pfeifferi, the major vector snail for the human-infecting parasite Schistosoma mansoni.</title>
        <authorList>
            <person name="Bu L."/>
            <person name="Lu L."/>
            <person name="Laidemitt M.R."/>
            <person name="Zhang S.M."/>
            <person name="Mutuku M."/>
            <person name="Mkoji G."/>
            <person name="Steinauer M."/>
            <person name="Loker E.S."/>
        </authorList>
    </citation>
    <scope>NUCLEOTIDE SEQUENCE</scope>
    <source>
        <strain evidence="2">KasaAsao</strain>
    </source>
</reference>
<keyword evidence="1" id="KW-1133">Transmembrane helix</keyword>
<name>A0AAD8CA48_BIOPF</name>
<keyword evidence="1" id="KW-0472">Membrane</keyword>
<evidence type="ECO:0008006" key="4">
    <source>
        <dbReference type="Google" id="ProtNLM"/>
    </source>
</evidence>
<dbReference type="AlphaFoldDB" id="A0AAD8CA48"/>
<feature type="transmembrane region" description="Helical" evidence="1">
    <location>
        <begin position="54"/>
        <end position="74"/>
    </location>
</feature>
<organism evidence="2 3">
    <name type="scientific">Biomphalaria pfeifferi</name>
    <name type="common">Bloodfluke planorb</name>
    <name type="synonym">Freshwater snail</name>
    <dbReference type="NCBI Taxonomy" id="112525"/>
    <lineage>
        <taxon>Eukaryota</taxon>
        <taxon>Metazoa</taxon>
        <taxon>Spiralia</taxon>
        <taxon>Lophotrochozoa</taxon>
        <taxon>Mollusca</taxon>
        <taxon>Gastropoda</taxon>
        <taxon>Heterobranchia</taxon>
        <taxon>Euthyneura</taxon>
        <taxon>Panpulmonata</taxon>
        <taxon>Hygrophila</taxon>
        <taxon>Lymnaeoidea</taxon>
        <taxon>Planorbidae</taxon>
        <taxon>Biomphalaria</taxon>
    </lineage>
</organism>
<keyword evidence="1" id="KW-0812">Transmembrane</keyword>
<evidence type="ECO:0000313" key="3">
    <source>
        <dbReference type="Proteomes" id="UP001233172"/>
    </source>
</evidence>
<evidence type="ECO:0000313" key="2">
    <source>
        <dbReference type="EMBL" id="KAK0068923.1"/>
    </source>
</evidence>
<accession>A0AAD8CA48</accession>
<sequence>MNLTASMYANSTTDITATYNITASTSNLTSAFTPASTTTGSMTSHPVTVFLEKYYAVFLLAFGTIGNILSFAVLSRRTFS</sequence>
<gene>
    <name evidence="2" type="ORF">Bpfe_001886</name>
</gene>
<proteinExistence type="predicted"/>